<dbReference type="InterPro" id="IPR001128">
    <property type="entry name" value="Cyt_P450"/>
</dbReference>
<name>A0A0C3BD16_PILCF</name>
<evidence type="ECO:0008006" key="16">
    <source>
        <dbReference type="Google" id="ProtNLM"/>
    </source>
</evidence>
<evidence type="ECO:0000256" key="1">
    <source>
        <dbReference type="ARBA" id="ARBA00001971"/>
    </source>
</evidence>
<evidence type="ECO:0000256" key="11">
    <source>
        <dbReference type="ARBA" id="ARBA00023033"/>
    </source>
</evidence>
<dbReference type="Pfam" id="PF00067">
    <property type="entry name" value="p450"/>
    <property type="match status" value="1"/>
</dbReference>
<dbReference type="AlphaFoldDB" id="A0A0C3BD16"/>
<dbReference type="HOGENOM" id="CLU_001570_5_11_1"/>
<keyword evidence="15" id="KW-1185">Reference proteome</keyword>
<dbReference type="GO" id="GO:0016020">
    <property type="term" value="C:membrane"/>
    <property type="evidence" value="ECO:0007669"/>
    <property type="project" value="UniProtKB-SubCell"/>
</dbReference>
<dbReference type="OrthoDB" id="1470350at2759"/>
<comment type="pathway">
    <text evidence="3">Secondary metabolite biosynthesis; terpenoid biosynthesis.</text>
</comment>
<evidence type="ECO:0000256" key="9">
    <source>
        <dbReference type="ARBA" id="ARBA00023002"/>
    </source>
</evidence>
<dbReference type="PRINTS" id="PR00465">
    <property type="entry name" value="EP450IV"/>
</dbReference>
<dbReference type="GO" id="GO:0005506">
    <property type="term" value="F:iron ion binding"/>
    <property type="evidence" value="ECO:0007669"/>
    <property type="project" value="InterPro"/>
</dbReference>
<dbReference type="InterPro" id="IPR002403">
    <property type="entry name" value="Cyt_P450_E_grp-IV"/>
</dbReference>
<evidence type="ECO:0000313" key="14">
    <source>
        <dbReference type="EMBL" id="KIM75167.1"/>
    </source>
</evidence>
<evidence type="ECO:0000256" key="8">
    <source>
        <dbReference type="ARBA" id="ARBA00022989"/>
    </source>
</evidence>
<evidence type="ECO:0000256" key="2">
    <source>
        <dbReference type="ARBA" id="ARBA00004370"/>
    </source>
</evidence>
<dbReference type="EMBL" id="KN833050">
    <property type="protein sequence ID" value="KIM75167.1"/>
    <property type="molecule type" value="Genomic_DNA"/>
</dbReference>
<dbReference type="GO" id="GO:0016705">
    <property type="term" value="F:oxidoreductase activity, acting on paired donors, with incorporation or reduction of molecular oxygen"/>
    <property type="evidence" value="ECO:0007669"/>
    <property type="project" value="InterPro"/>
</dbReference>
<evidence type="ECO:0000256" key="7">
    <source>
        <dbReference type="ARBA" id="ARBA00022723"/>
    </source>
</evidence>
<dbReference type="PANTHER" id="PTHR24305:SF166">
    <property type="entry name" value="CYTOCHROME P450 12A4, MITOCHONDRIAL-RELATED"/>
    <property type="match status" value="1"/>
</dbReference>
<dbReference type="STRING" id="765440.A0A0C3BD16"/>
<organism evidence="14 15">
    <name type="scientific">Piloderma croceum (strain F 1598)</name>
    <dbReference type="NCBI Taxonomy" id="765440"/>
    <lineage>
        <taxon>Eukaryota</taxon>
        <taxon>Fungi</taxon>
        <taxon>Dikarya</taxon>
        <taxon>Basidiomycota</taxon>
        <taxon>Agaricomycotina</taxon>
        <taxon>Agaricomycetes</taxon>
        <taxon>Agaricomycetidae</taxon>
        <taxon>Atheliales</taxon>
        <taxon>Atheliaceae</taxon>
        <taxon>Piloderma</taxon>
    </lineage>
</organism>
<dbReference type="Proteomes" id="UP000054166">
    <property type="component" value="Unassembled WGS sequence"/>
</dbReference>
<comment type="similarity">
    <text evidence="4">Belongs to the cytochrome P450 family.</text>
</comment>
<feature type="non-terminal residue" evidence="14">
    <location>
        <position position="127"/>
    </location>
</feature>
<evidence type="ECO:0000313" key="15">
    <source>
        <dbReference type="Proteomes" id="UP000054166"/>
    </source>
</evidence>
<dbReference type="PRINTS" id="PR00385">
    <property type="entry name" value="P450"/>
</dbReference>
<dbReference type="PANTHER" id="PTHR24305">
    <property type="entry name" value="CYTOCHROME P450"/>
    <property type="match status" value="1"/>
</dbReference>
<evidence type="ECO:0000256" key="13">
    <source>
        <dbReference type="PIRSR" id="PIRSR602403-1"/>
    </source>
</evidence>
<keyword evidence="8" id="KW-1133">Transmembrane helix</keyword>
<keyword evidence="10 13" id="KW-0408">Iron</keyword>
<evidence type="ECO:0000256" key="6">
    <source>
        <dbReference type="ARBA" id="ARBA00022692"/>
    </source>
</evidence>
<dbReference type="InterPro" id="IPR036396">
    <property type="entry name" value="Cyt_P450_sf"/>
</dbReference>
<dbReference type="Gene3D" id="1.10.630.10">
    <property type="entry name" value="Cytochrome P450"/>
    <property type="match status" value="1"/>
</dbReference>
<dbReference type="GO" id="GO:0004497">
    <property type="term" value="F:monooxygenase activity"/>
    <property type="evidence" value="ECO:0007669"/>
    <property type="project" value="UniProtKB-KW"/>
</dbReference>
<accession>A0A0C3BD16</accession>
<keyword evidence="9" id="KW-0560">Oxidoreductase</keyword>
<evidence type="ECO:0000256" key="10">
    <source>
        <dbReference type="ARBA" id="ARBA00023004"/>
    </source>
</evidence>
<evidence type="ECO:0000256" key="4">
    <source>
        <dbReference type="ARBA" id="ARBA00010617"/>
    </source>
</evidence>
<feature type="binding site" description="axial binding residue" evidence="13">
    <location>
        <position position="117"/>
    </location>
    <ligand>
        <name>heme</name>
        <dbReference type="ChEBI" id="CHEBI:30413"/>
    </ligand>
    <ligandPart>
        <name>Fe</name>
        <dbReference type="ChEBI" id="CHEBI:18248"/>
    </ligandPart>
</feature>
<gene>
    <name evidence="14" type="ORF">PILCRDRAFT_29967</name>
</gene>
<keyword evidence="7 13" id="KW-0479">Metal-binding</keyword>
<reference evidence="14 15" key="1">
    <citation type="submission" date="2014-04" db="EMBL/GenBank/DDBJ databases">
        <authorList>
            <consortium name="DOE Joint Genome Institute"/>
            <person name="Kuo A."/>
            <person name="Tarkka M."/>
            <person name="Buscot F."/>
            <person name="Kohler A."/>
            <person name="Nagy L.G."/>
            <person name="Floudas D."/>
            <person name="Copeland A."/>
            <person name="Barry K.W."/>
            <person name="Cichocki N."/>
            <person name="Veneault-Fourrey C."/>
            <person name="LaButti K."/>
            <person name="Lindquist E.A."/>
            <person name="Lipzen A."/>
            <person name="Lundell T."/>
            <person name="Morin E."/>
            <person name="Murat C."/>
            <person name="Sun H."/>
            <person name="Tunlid A."/>
            <person name="Henrissat B."/>
            <person name="Grigoriev I.V."/>
            <person name="Hibbett D.S."/>
            <person name="Martin F."/>
            <person name="Nordberg H.P."/>
            <person name="Cantor M.N."/>
            <person name="Hua S.X."/>
        </authorList>
    </citation>
    <scope>NUCLEOTIDE SEQUENCE [LARGE SCALE GENOMIC DNA]</scope>
    <source>
        <strain evidence="14 15">F 1598</strain>
    </source>
</reference>
<dbReference type="SUPFAM" id="SSF48264">
    <property type="entry name" value="Cytochrome P450"/>
    <property type="match status" value="1"/>
</dbReference>
<evidence type="ECO:0000256" key="5">
    <source>
        <dbReference type="ARBA" id="ARBA00022617"/>
    </source>
</evidence>
<reference evidence="15" key="2">
    <citation type="submission" date="2015-01" db="EMBL/GenBank/DDBJ databases">
        <title>Evolutionary Origins and Diversification of the Mycorrhizal Mutualists.</title>
        <authorList>
            <consortium name="DOE Joint Genome Institute"/>
            <consortium name="Mycorrhizal Genomics Consortium"/>
            <person name="Kohler A."/>
            <person name="Kuo A."/>
            <person name="Nagy L.G."/>
            <person name="Floudas D."/>
            <person name="Copeland A."/>
            <person name="Barry K.W."/>
            <person name="Cichocki N."/>
            <person name="Veneault-Fourrey C."/>
            <person name="LaButti K."/>
            <person name="Lindquist E.A."/>
            <person name="Lipzen A."/>
            <person name="Lundell T."/>
            <person name="Morin E."/>
            <person name="Murat C."/>
            <person name="Riley R."/>
            <person name="Ohm R."/>
            <person name="Sun H."/>
            <person name="Tunlid A."/>
            <person name="Henrissat B."/>
            <person name="Grigoriev I.V."/>
            <person name="Hibbett D.S."/>
            <person name="Martin F."/>
        </authorList>
    </citation>
    <scope>NUCLEOTIDE SEQUENCE [LARGE SCALE GENOMIC DNA]</scope>
    <source>
        <strain evidence="15">F 1598</strain>
    </source>
</reference>
<keyword evidence="12" id="KW-0472">Membrane</keyword>
<comment type="subcellular location">
    <subcellularLocation>
        <location evidence="2">Membrane</location>
    </subcellularLocation>
</comment>
<evidence type="ECO:0000256" key="12">
    <source>
        <dbReference type="ARBA" id="ARBA00023136"/>
    </source>
</evidence>
<feature type="non-terminal residue" evidence="14">
    <location>
        <position position="1"/>
    </location>
</feature>
<keyword evidence="11" id="KW-0503">Monooxygenase</keyword>
<proteinExistence type="inferred from homology"/>
<dbReference type="InterPro" id="IPR050121">
    <property type="entry name" value="Cytochrome_P450_monoxygenase"/>
</dbReference>
<keyword evidence="5 13" id="KW-0349">Heme</keyword>
<dbReference type="GO" id="GO:0020037">
    <property type="term" value="F:heme binding"/>
    <property type="evidence" value="ECO:0007669"/>
    <property type="project" value="InterPro"/>
</dbReference>
<comment type="cofactor">
    <cofactor evidence="1 13">
        <name>heme</name>
        <dbReference type="ChEBI" id="CHEBI:30413"/>
    </cofactor>
</comment>
<protein>
    <recommendedName>
        <fullName evidence="16">Cytochrome P450</fullName>
    </recommendedName>
</protein>
<keyword evidence="6" id="KW-0812">Transmembrane</keyword>
<dbReference type="InParanoid" id="A0A0C3BD16"/>
<evidence type="ECO:0000256" key="3">
    <source>
        <dbReference type="ARBA" id="ARBA00004721"/>
    </source>
</evidence>
<sequence>DQLSSNLPHLDAVVHEVLRMHPPLWETTGVAADNDIIPLSVPVRTTDNKLVDRISIVAGQTVSVAIHTVNCSTSIWGADAKEFKPQRWVDEGGAQGKAKEIQGYCHLLTFTDGPRTCLGRAFALAEF</sequence>